<sequence>MTTFLVAIALIFILLRKPVTLSFVVPNREAEQWQPLIEEFHSKNRDIRINLTNFSQTNPEKPENTDQVKELYTAAFQKKRGKLPYDLIYQDIAWVPTFAEAGWLRDISDWISKEELDKFLRSEVEAGRYQGKLYRIPFRTDVGVLYYRKDLLERVKENPPETFDDLIRISQNLQKQGIAWGYLWQGSRSEAITAMFYEVLHGYGGFWIDPKTRVVGLDRPEALKAVEFLHNTIMEGISPKGVTSYREDETRSLFTEGKAVFLRNWPDVWVQANAADSFIRGKIDIKPMVHAAGYSSGACKGGWGFGIAQTTKHPKQAWKAIQFFTSAAAQRHFVLTMSFVPSRRTLFIDPQIIDKYSHYPKLLEIIDEYSILRPPIPEYGQASDILQQYLWNALMGQQNPQAAMKAAAEQTRKLLANG</sequence>
<evidence type="ECO:0000313" key="4">
    <source>
        <dbReference type="EMBL" id="MEP0864230.1"/>
    </source>
</evidence>
<keyword evidence="5" id="KW-1185">Reference proteome</keyword>
<dbReference type="Pfam" id="PF01547">
    <property type="entry name" value="SBP_bac_1"/>
    <property type="match status" value="1"/>
</dbReference>
<reference evidence="4 5" key="1">
    <citation type="submission" date="2022-04" db="EMBL/GenBank/DDBJ databases">
        <title>Positive selection, recombination, and allopatry shape intraspecific diversity of widespread and dominant cyanobacteria.</title>
        <authorList>
            <person name="Wei J."/>
            <person name="Shu W."/>
            <person name="Hu C."/>
        </authorList>
    </citation>
    <scope>NUCLEOTIDE SEQUENCE [LARGE SCALE GENOMIC DNA]</scope>
    <source>
        <strain evidence="4 5">GB2-A5</strain>
    </source>
</reference>
<organism evidence="4 5">
    <name type="scientific">Funiculus sociatus GB2-A5</name>
    <dbReference type="NCBI Taxonomy" id="2933946"/>
    <lineage>
        <taxon>Bacteria</taxon>
        <taxon>Bacillati</taxon>
        <taxon>Cyanobacteriota</taxon>
        <taxon>Cyanophyceae</taxon>
        <taxon>Coleofasciculales</taxon>
        <taxon>Coleofasciculaceae</taxon>
        <taxon>Funiculus</taxon>
    </lineage>
</organism>
<dbReference type="EMBL" id="JAMPKK010000011">
    <property type="protein sequence ID" value="MEP0864230.1"/>
    <property type="molecule type" value="Genomic_DNA"/>
</dbReference>
<dbReference type="RefSeq" id="WP_347269427.1">
    <property type="nucleotide sequence ID" value="NZ_JAMPKK010000011.1"/>
</dbReference>
<dbReference type="SUPFAM" id="SSF53850">
    <property type="entry name" value="Periplasmic binding protein-like II"/>
    <property type="match status" value="1"/>
</dbReference>
<keyword evidence="3" id="KW-0732">Signal</keyword>
<gene>
    <name evidence="4" type="ORF">NDI37_07090</name>
</gene>
<accession>A0ABV0JLT9</accession>
<name>A0ABV0JLT9_9CYAN</name>
<dbReference type="Gene3D" id="3.40.190.10">
    <property type="entry name" value="Periplasmic binding protein-like II"/>
    <property type="match status" value="2"/>
</dbReference>
<dbReference type="Proteomes" id="UP001442494">
    <property type="component" value="Unassembled WGS sequence"/>
</dbReference>
<comment type="similarity">
    <text evidence="1">Belongs to the bacterial solute-binding protein 1 family.</text>
</comment>
<protein>
    <submittedName>
        <fullName evidence="4">ABC transporter substrate-binding protein</fullName>
    </submittedName>
</protein>
<evidence type="ECO:0000256" key="1">
    <source>
        <dbReference type="ARBA" id="ARBA00008520"/>
    </source>
</evidence>
<proteinExistence type="inferred from homology"/>
<comment type="caution">
    <text evidence="4">The sequence shown here is derived from an EMBL/GenBank/DDBJ whole genome shotgun (WGS) entry which is preliminary data.</text>
</comment>
<dbReference type="InterPro" id="IPR006059">
    <property type="entry name" value="SBP"/>
</dbReference>
<dbReference type="PANTHER" id="PTHR30061">
    <property type="entry name" value="MALTOSE-BINDING PERIPLASMIC PROTEIN"/>
    <property type="match status" value="1"/>
</dbReference>
<evidence type="ECO:0000256" key="2">
    <source>
        <dbReference type="ARBA" id="ARBA00022448"/>
    </source>
</evidence>
<evidence type="ECO:0000313" key="5">
    <source>
        <dbReference type="Proteomes" id="UP001442494"/>
    </source>
</evidence>
<dbReference type="CDD" id="cd14750">
    <property type="entry name" value="PBP2_TMBP"/>
    <property type="match status" value="1"/>
</dbReference>
<keyword evidence="2" id="KW-0813">Transport</keyword>
<evidence type="ECO:0000256" key="3">
    <source>
        <dbReference type="ARBA" id="ARBA00022729"/>
    </source>
</evidence>
<dbReference type="PANTHER" id="PTHR30061:SF50">
    <property type="entry name" value="MALTOSE_MALTODEXTRIN-BINDING PERIPLASMIC PROTEIN"/>
    <property type="match status" value="1"/>
</dbReference>